<proteinExistence type="inferred from homology"/>
<comment type="pathway">
    <text evidence="3 7">Carbohydrate degradation; pentose phosphate pathway; D-ribulose 5-phosphate from D-glucose 6-phosphate (oxidative stage): step 2/3.</text>
</comment>
<dbReference type="OrthoDB" id="9810967at2"/>
<dbReference type="SUPFAM" id="SSF100950">
    <property type="entry name" value="NagB/RpiA/CoA transferase-like"/>
    <property type="match status" value="1"/>
</dbReference>
<comment type="catalytic activity">
    <reaction evidence="1 7">
        <text>6-phospho-D-glucono-1,5-lactone + H2O = 6-phospho-D-gluconate + H(+)</text>
        <dbReference type="Rhea" id="RHEA:12556"/>
        <dbReference type="ChEBI" id="CHEBI:15377"/>
        <dbReference type="ChEBI" id="CHEBI:15378"/>
        <dbReference type="ChEBI" id="CHEBI:57955"/>
        <dbReference type="ChEBI" id="CHEBI:58759"/>
        <dbReference type="EC" id="3.1.1.31"/>
    </reaction>
</comment>
<protein>
    <recommendedName>
        <fullName evidence="6 7">6-phosphogluconolactonase</fullName>
        <shortName evidence="7">6PGL</shortName>
        <ecNumber evidence="5 7">3.1.1.31</ecNumber>
    </recommendedName>
</protein>
<dbReference type="Gene3D" id="3.40.50.1360">
    <property type="match status" value="1"/>
</dbReference>
<name>A0A1J0WG93_9RHOB</name>
<accession>A0A1J0WG93</accession>
<evidence type="ECO:0000256" key="1">
    <source>
        <dbReference type="ARBA" id="ARBA00000832"/>
    </source>
</evidence>
<dbReference type="CDD" id="cd01400">
    <property type="entry name" value="6PGL"/>
    <property type="match status" value="1"/>
</dbReference>
<dbReference type="UniPathway" id="UPA00115">
    <property type="reaction ID" value="UER00409"/>
</dbReference>
<dbReference type="InterPro" id="IPR039104">
    <property type="entry name" value="6PGL"/>
</dbReference>
<dbReference type="EC" id="3.1.1.31" evidence="5 7"/>
<dbReference type="GO" id="GO:0017057">
    <property type="term" value="F:6-phosphogluconolactonase activity"/>
    <property type="evidence" value="ECO:0007669"/>
    <property type="project" value="UniProtKB-UniRule"/>
</dbReference>
<evidence type="ECO:0000256" key="4">
    <source>
        <dbReference type="ARBA" id="ARBA00010662"/>
    </source>
</evidence>
<dbReference type="RefSeq" id="WP_071971688.1">
    <property type="nucleotide sequence ID" value="NZ_CP018076.1"/>
</dbReference>
<dbReference type="Proteomes" id="UP000181897">
    <property type="component" value="Chromosome"/>
</dbReference>
<evidence type="ECO:0000256" key="3">
    <source>
        <dbReference type="ARBA" id="ARBA00004961"/>
    </source>
</evidence>
<dbReference type="AlphaFoldDB" id="A0A1J0WG93"/>
<comment type="function">
    <text evidence="2 7">Hydrolysis of 6-phosphogluconolactone to 6-phosphogluconate.</text>
</comment>
<comment type="similarity">
    <text evidence="4 7">Belongs to the glucosamine/galactosamine-6-phosphate isomerase family. 6-phosphogluconolactonase subfamily.</text>
</comment>
<evidence type="ECO:0000259" key="8">
    <source>
        <dbReference type="Pfam" id="PF01182"/>
    </source>
</evidence>
<dbReference type="PANTHER" id="PTHR11054:SF0">
    <property type="entry name" value="6-PHOSPHOGLUCONOLACTONASE"/>
    <property type="match status" value="1"/>
</dbReference>
<dbReference type="GO" id="GO:0005975">
    <property type="term" value="P:carbohydrate metabolic process"/>
    <property type="evidence" value="ECO:0007669"/>
    <property type="project" value="UniProtKB-UniRule"/>
</dbReference>
<evidence type="ECO:0000256" key="5">
    <source>
        <dbReference type="ARBA" id="ARBA00013198"/>
    </source>
</evidence>
<keyword evidence="7" id="KW-0378">Hydrolase</keyword>
<dbReference type="InterPro" id="IPR006148">
    <property type="entry name" value="Glc/Gal-6P_isomerase"/>
</dbReference>
<evidence type="ECO:0000313" key="9">
    <source>
        <dbReference type="EMBL" id="APE43356.1"/>
    </source>
</evidence>
<dbReference type="PANTHER" id="PTHR11054">
    <property type="entry name" value="6-PHOSPHOGLUCONOLACTONASE"/>
    <property type="match status" value="1"/>
</dbReference>
<dbReference type="KEGG" id="suam:BOO69_07950"/>
<keyword evidence="10" id="KW-1185">Reference proteome</keyword>
<dbReference type="EMBL" id="CP018076">
    <property type="protein sequence ID" value="APE43356.1"/>
    <property type="molecule type" value="Genomic_DNA"/>
</dbReference>
<sequence>MNLIEYPDREILAMKVANRLAGELKKCLMTHEFASFAVPGGTTPGPIFDMLSGTALEWERVHVMLTDERWVSERDERSNGALVRDRLMTGHAAAARFIPFFQPGMDAETGAAALAPTLDPELPLSLLVLGMGEDMHTASLFPGAEGVEAAMAGNAPNLCPVHVEGQEIARVTLPAHVLRGAMSTHVVIFGDAKRAALERAEGLPPEEAPIAAVLNSAEVHWAA</sequence>
<dbReference type="NCBIfam" id="TIGR01198">
    <property type="entry name" value="pgl"/>
    <property type="match status" value="1"/>
</dbReference>
<dbReference type="GO" id="GO:0006098">
    <property type="term" value="P:pentose-phosphate shunt"/>
    <property type="evidence" value="ECO:0007669"/>
    <property type="project" value="UniProtKB-UniPathway"/>
</dbReference>
<dbReference type="Pfam" id="PF01182">
    <property type="entry name" value="Glucosamine_iso"/>
    <property type="match status" value="1"/>
</dbReference>
<evidence type="ECO:0000256" key="2">
    <source>
        <dbReference type="ARBA" id="ARBA00002681"/>
    </source>
</evidence>
<evidence type="ECO:0000256" key="6">
    <source>
        <dbReference type="ARBA" id="ARBA00020337"/>
    </source>
</evidence>
<reference evidence="9 10" key="1">
    <citation type="submission" date="2016-11" db="EMBL/GenBank/DDBJ databases">
        <title>Complete genome sequence of Sulfitobacter sp. AM1-D1, a toxic bacteria associated with marine dinoflagellate Alexandrium minutum in East China Sea.</title>
        <authorList>
            <person name="Yang Q."/>
            <person name="Zhang X."/>
            <person name="Tian X."/>
        </authorList>
    </citation>
    <scope>NUCLEOTIDE SEQUENCE [LARGE SCALE GENOMIC DNA]</scope>
    <source>
        <strain evidence="9 10">AM1-D1</strain>
    </source>
</reference>
<dbReference type="STRING" id="1917485.BOO69_07950"/>
<organism evidence="9 10">
    <name type="scientific">Sulfitobacter alexandrii</name>
    <dbReference type="NCBI Taxonomy" id="1917485"/>
    <lineage>
        <taxon>Bacteria</taxon>
        <taxon>Pseudomonadati</taxon>
        <taxon>Pseudomonadota</taxon>
        <taxon>Alphaproteobacteria</taxon>
        <taxon>Rhodobacterales</taxon>
        <taxon>Roseobacteraceae</taxon>
        <taxon>Sulfitobacter</taxon>
    </lineage>
</organism>
<gene>
    <name evidence="7" type="primary">pgl</name>
    <name evidence="9" type="ORF">BOO69_07950</name>
</gene>
<dbReference type="InterPro" id="IPR005900">
    <property type="entry name" value="6-phosphogluconolactonase_DevB"/>
</dbReference>
<feature type="domain" description="Glucosamine/galactosamine-6-phosphate isomerase" evidence="8">
    <location>
        <begin position="8"/>
        <end position="221"/>
    </location>
</feature>
<dbReference type="InterPro" id="IPR037171">
    <property type="entry name" value="NagB/RpiA_transferase-like"/>
</dbReference>
<evidence type="ECO:0000313" key="10">
    <source>
        <dbReference type="Proteomes" id="UP000181897"/>
    </source>
</evidence>
<evidence type="ECO:0000256" key="7">
    <source>
        <dbReference type="RuleBase" id="RU365095"/>
    </source>
</evidence>